<dbReference type="InterPro" id="IPR000994">
    <property type="entry name" value="Pept_M24"/>
</dbReference>
<dbReference type="Pfam" id="PF01321">
    <property type="entry name" value="Creatinase_N"/>
    <property type="match status" value="1"/>
</dbReference>
<name>E8X5S5_GRATM</name>
<dbReference type="PROSITE" id="PS51318">
    <property type="entry name" value="TAT"/>
    <property type="match status" value="1"/>
</dbReference>
<dbReference type="SUPFAM" id="SSF53092">
    <property type="entry name" value="Creatinase/prolidase N-terminal domain"/>
    <property type="match status" value="1"/>
</dbReference>
<gene>
    <name evidence="3" type="ordered locus">AciX9_4013</name>
</gene>
<feature type="domain" description="Peptidase M24" evidence="1">
    <location>
        <begin position="200"/>
        <end position="402"/>
    </location>
</feature>
<keyword evidence="3" id="KW-0614">Plasmid</keyword>
<dbReference type="SUPFAM" id="SSF55920">
    <property type="entry name" value="Creatinase/aminopeptidase"/>
    <property type="match status" value="1"/>
</dbReference>
<organism evidence="4">
    <name type="scientific">Granulicella tundricola (strain ATCC BAA-1859 / DSM 23138 / MP5ACTX9)</name>
    <dbReference type="NCBI Taxonomy" id="1198114"/>
    <lineage>
        <taxon>Bacteria</taxon>
        <taxon>Pseudomonadati</taxon>
        <taxon>Acidobacteriota</taxon>
        <taxon>Terriglobia</taxon>
        <taxon>Terriglobales</taxon>
        <taxon>Acidobacteriaceae</taxon>
        <taxon>Granulicella</taxon>
    </lineage>
</organism>
<dbReference type="EMBL" id="CP002481">
    <property type="protein sequence ID" value="ADW70809.1"/>
    <property type="molecule type" value="Genomic_DNA"/>
</dbReference>
<proteinExistence type="predicted"/>
<dbReference type="OrthoDB" id="9806388at2"/>
<dbReference type="InterPro" id="IPR036005">
    <property type="entry name" value="Creatinase/aminopeptidase-like"/>
</dbReference>
<dbReference type="Gene3D" id="3.40.350.10">
    <property type="entry name" value="Creatinase/prolidase N-terminal domain"/>
    <property type="match status" value="1"/>
</dbReference>
<dbReference type="HOGENOM" id="CLU_017266_4_1_0"/>
<dbReference type="KEGG" id="acm:AciX9_4013"/>
<dbReference type="Pfam" id="PF00557">
    <property type="entry name" value="Peptidase_M24"/>
    <property type="match status" value="1"/>
</dbReference>
<dbReference type="Gene3D" id="3.90.230.10">
    <property type="entry name" value="Creatinase/methionine aminopeptidase superfamily"/>
    <property type="match status" value="1"/>
</dbReference>
<dbReference type="InterPro" id="IPR006311">
    <property type="entry name" value="TAT_signal"/>
</dbReference>
<keyword evidence="4" id="KW-1185">Reference proteome</keyword>
<dbReference type="AlphaFoldDB" id="E8X5S5"/>
<evidence type="ECO:0000313" key="3">
    <source>
        <dbReference type="EMBL" id="ADW70809.1"/>
    </source>
</evidence>
<dbReference type="InterPro" id="IPR000587">
    <property type="entry name" value="Creatinase_N"/>
</dbReference>
<geneLocation type="plasmid" evidence="3 4">
    <name>pACIX901</name>
</geneLocation>
<dbReference type="InterPro" id="IPR050659">
    <property type="entry name" value="Peptidase_M24B"/>
</dbReference>
<protein>
    <submittedName>
        <fullName evidence="3">Peptidase M24</fullName>
    </submittedName>
</protein>
<evidence type="ECO:0000259" key="2">
    <source>
        <dbReference type="Pfam" id="PF01321"/>
    </source>
</evidence>
<dbReference type="RefSeq" id="WP_013572721.1">
    <property type="nucleotide sequence ID" value="NC_015057.1"/>
</dbReference>
<dbReference type="InterPro" id="IPR029149">
    <property type="entry name" value="Creatin/AminoP/Spt16_N"/>
</dbReference>
<feature type="domain" description="Creatinase N-terminal" evidence="2">
    <location>
        <begin position="57"/>
        <end position="192"/>
    </location>
</feature>
<evidence type="ECO:0000259" key="1">
    <source>
        <dbReference type="Pfam" id="PF00557"/>
    </source>
</evidence>
<reference evidence="4" key="1">
    <citation type="submission" date="2011-01" db="EMBL/GenBank/DDBJ databases">
        <title>Complete sequence of plasmid1 of Acidobacterium sp. MP5ACTX9.</title>
        <authorList>
            <consortium name="US DOE Joint Genome Institute"/>
            <person name="Lucas S."/>
            <person name="Copeland A."/>
            <person name="Lapidus A."/>
            <person name="Cheng J.-F."/>
            <person name="Goodwin L."/>
            <person name="Pitluck S."/>
            <person name="Teshima H."/>
            <person name="Detter J.C."/>
            <person name="Han C."/>
            <person name="Tapia R."/>
            <person name="Land M."/>
            <person name="Hauser L."/>
            <person name="Kyrpides N."/>
            <person name="Ivanova N."/>
            <person name="Ovchinnikova G."/>
            <person name="Pagani I."/>
            <person name="Rawat S.R."/>
            <person name="Mannisto M."/>
            <person name="Haggblom M.M."/>
            <person name="Woyke T."/>
        </authorList>
    </citation>
    <scope>NUCLEOTIDE SEQUENCE [LARGE SCALE GENOMIC DNA]</scope>
    <source>
        <strain evidence="4">MP5ACTX9</strain>
        <plasmid evidence="4">Plasmid pACIX901</plasmid>
    </source>
</reference>
<dbReference type="PANTHER" id="PTHR46112:SF3">
    <property type="entry name" value="AMINOPEPTIDASE YPDF"/>
    <property type="match status" value="1"/>
</dbReference>
<sequence>MDRRHFLQTSAALTLAPLAQAQRTAPAESGPLPPAIAALKNRKSEAIPITLAEREHRFARAQELMAQNGMDAILLVGGTSLLYFTGIRSGNSERLFAFILPRKGEAFIVCPAFEKDRMMERMDSVPGGKSTRIYTWQEHESPSALVGKGLGGTGTLGIEEKTPYIYASEIAKANPHLKLVDATAVTAGCREIKSPAELALMRLASSVTLQVYEAVFTAAHPGMTTRDFSNLCAAAYQRVGFQGDASCQTGIYSALPHGSLTPQIIKENEIVLIDDGCTAEGYYSDLSRTFVYGKPTDRMLKVFEVVHKAQAAAVATARPGIEAQVVDSAARKVITDAGFGPDYKNFLHRVGHGIGMDMHEWTYLVRGNSTVIKANMTFSDEPGIYLPGEFGVRLEDDMVITEDGAKLLTPQSNSLTDPFST</sequence>
<dbReference type="PANTHER" id="PTHR46112">
    <property type="entry name" value="AMINOPEPTIDASE"/>
    <property type="match status" value="1"/>
</dbReference>
<dbReference type="Proteomes" id="UP000000343">
    <property type="component" value="Plasmid pACIX901"/>
</dbReference>
<accession>E8X5S5</accession>
<evidence type="ECO:0000313" key="4">
    <source>
        <dbReference type="Proteomes" id="UP000000343"/>
    </source>
</evidence>